<gene>
    <name evidence="1" type="ORF">COCVIDRAFT_41168</name>
</gene>
<proteinExistence type="predicted"/>
<keyword evidence="2" id="KW-1185">Reference proteome</keyword>
<dbReference type="AlphaFoldDB" id="W7EAZ2"/>
<protein>
    <submittedName>
        <fullName evidence="1">Uncharacterized protein</fullName>
    </submittedName>
</protein>
<dbReference type="HOGENOM" id="CLU_127762_0_0_1"/>
<dbReference type="Proteomes" id="UP000054337">
    <property type="component" value="Unassembled WGS sequence"/>
</dbReference>
<accession>W7EAZ2</accession>
<sequence length="126" mass="14214">MAVDRFICLLQIPMTWPSSHGLRVPWYRGSGPPSVPCQVAVSAWRILKPAVLLEGGNDHFTQCCYKFMPLTIGRPVPNGQVRGWKIFSSDFLWGTSEASMWLMQGLLMEYTNRRFLNPSSAGHATR</sequence>
<evidence type="ECO:0000313" key="1">
    <source>
        <dbReference type="EMBL" id="EUN23125.1"/>
    </source>
</evidence>
<reference evidence="1 2" key="1">
    <citation type="journal article" date="2013" name="PLoS Genet.">
        <title>Comparative genome structure, secondary metabolite, and effector coding capacity across Cochliobolus pathogens.</title>
        <authorList>
            <person name="Condon B.J."/>
            <person name="Leng Y."/>
            <person name="Wu D."/>
            <person name="Bushley K.E."/>
            <person name="Ohm R.A."/>
            <person name="Otillar R."/>
            <person name="Martin J."/>
            <person name="Schackwitz W."/>
            <person name="Grimwood J."/>
            <person name="MohdZainudin N."/>
            <person name="Xue C."/>
            <person name="Wang R."/>
            <person name="Manning V.A."/>
            <person name="Dhillon B."/>
            <person name="Tu Z.J."/>
            <person name="Steffenson B.J."/>
            <person name="Salamov A."/>
            <person name="Sun H."/>
            <person name="Lowry S."/>
            <person name="LaButti K."/>
            <person name="Han J."/>
            <person name="Copeland A."/>
            <person name="Lindquist E."/>
            <person name="Barry K."/>
            <person name="Schmutz J."/>
            <person name="Baker S.E."/>
            <person name="Ciuffetti L.M."/>
            <person name="Grigoriev I.V."/>
            <person name="Zhong S."/>
            <person name="Turgeon B.G."/>
        </authorList>
    </citation>
    <scope>NUCLEOTIDE SEQUENCE [LARGE SCALE GENOMIC DNA]</scope>
    <source>
        <strain evidence="1 2">FI3</strain>
    </source>
</reference>
<evidence type="ECO:0000313" key="2">
    <source>
        <dbReference type="Proteomes" id="UP000054337"/>
    </source>
</evidence>
<name>W7EAZ2_BIPV3</name>
<dbReference type="RefSeq" id="XP_014552701.1">
    <property type="nucleotide sequence ID" value="XM_014697215.1"/>
</dbReference>
<organism evidence="1 2">
    <name type="scientific">Bipolaris victoriae (strain FI3)</name>
    <name type="common">Victoria blight of oats agent</name>
    <name type="synonym">Cochliobolus victoriae</name>
    <dbReference type="NCBI Taxonomy" id="930091"/>
    <lineage>
        <taxon>Eukaryota</taxon>
        <taxon>Fungi</taxon>
        <taxon>Dikarya</taxon>
        <taxon>Ascomycota</taxon>
        <taxon>Pezizomycotina</taxon>
        <taxon>Dothideomycetes</taxon>
        <taxon>Pleosporomycetidae</taxon>
        <taxon>Pleosporales</taxon>
        <taxon>Pleosporineae</taxon>
        <taxon>Pleosporaceae</taxon>
        <taxon>Bipolaris</taxon>
    </lineage>
</organism>
<dbReference type="GeneID" id="26257066"/>
<dbReference type="EMBL" id="KI968794">
    <property type="protein sequence ID" value="EUN23125.1"/>
    <property type="molecule type" value="Genomic_DNA"/>
</dbReference>